<evidence type="ECO:0000313" key="1">
    <source>
        <dbReference type="EMBL" id="QKD84599.1"/>
    </source>
</evidence>
<dbReference type="Gene3D" id="3.90.79.10">
    <property type="entry name" value="Nucleoside Triphosphate Pyrophosphohydrolase"/>
    <property type="match status" value="1"/>
</dbReference>
<sequence>MLISLSDFISRTTPTGAALFLRWEGYHVFSIPRRELTHGGDRLRFFGVGGKRRSPDESWTDCALRESAEEIGAVVSAIHSAEQTYFLSAEGDVITVRLLESGLRPRLILEKRAHSSYGSLASSPQTYYLLAFDASLRAKPQPSSEIAALLYLSDEHLLQMQTGDRPTLGHLLSTGAKIDLQPGIRLSPDVVCVPHGTAAFLTHQGARGWGLAVEG</sequence>
<dbReference type="InterPro" id="IPR015797">
    <property type="entry name" value="NUDIX_hydrolase-like_dom_sf"/>
</dbReference>
<dbReference type="KEGG" id="theu:HPC62_22570"/>
<evidence type="ECO:0000313" key="2">
    <source>
        <dbReference type="Proteomes" id="UP000505210"/>
    </source>
</evidence>
<dbReference type="SUPFAM" id="SSF55811">
    <property type="entry name" value="Nudix"/>
    <property type="match status" value="1"/>
</dbReference>
<keyword evidence="2" id="KW-1185">Reference proteome</keyword>
<gene>
    <name evidence="1" type="ORF">HPC62_22570</name>
</gene>
<name>A0A6M8BB70_9CYAN</name>
<reference evidence="1 2" key="1">
    <citation type="submission" date="2020-05" db="EMBL/GenBank/DDBJ databases">
        <title>Complete genome sequence of of a novel Thermoleptolyngbya strain isolated from hot springs of Ganzi, Sichuan China.</title>
        <authorList>
            <person name="Tang J."/>
            <person name="Daroch M."/>
            <person name="Li L."/>
            <person name="Waleron K."/>
            <person name="Waleron M."/>
            <person name="Waleron M."/>
        </authorList>
    </citation>
    <scope>NUCLEOTIDE SEQUENCE [LARGE SCALE GENOMIC DNA]</scope>
    <source>
        <strain evidence="1 2">PKUAC-SCTA183</strain>
    </source>
</reference>
<proteinExistence type="predicted"/>
<protein>
    <recommendedName>
        <fullName evidence="3">NUDIX hydrolase</fullName>
    </recommendedName>
</protein>
<evidence type="ECO:0008006" key="3">
    <source>
        <dbReference type="Google" id="ProtNLM"/>
    </source>
</evidence>
<dbReference type="Proteomes" id="UP000505210">
    <property type="component" value="Chromosome"/>
</dbReference>
<dbReference type="EMBL" id="CP053661">
    <property type="protein sequence ID" value="QKD84599.1"/>
    <property type="molecule type" value="Genomic_DNA"/>
</dbReference>
<dbReference type="AlphaFoldDB" id="A0A6M8BB70"/>
<dbReference type="RefSeq" id="WP_172358617.1">
    <property type="nucleotide sequence ID" value="NZ_CP053661.1"/>
</dbReference>
<organism evidence="1 2">
    <name type="scientific">Thermoleptolyngbya sichuanensis A183</name>
    <dbReference type="NCBI Taxonomy" id="2737172"/>
    <lineage>
        <taxon>Bacteria</taxon>
        <taxon>Bacillati</taxon>
        <taxon>Cyanobacteriota</taxon>
        <taxon>Cyanophyceae</taxon>
        <taxon>Oculatellales</taxon>
        <taxon>Oculatellaceae</taxon>
        <taxon>Thermoleptolyngbya</taxon>
        <taxon>Thermoleptolyngbya sichuanensis</taxon>
    </lineage>
</organism>
<accession>A0A6M8BB70</accession>